<dbReference type="PANTHER" id="PTHR13780:SF101">
    <property type="entry name" value="SNF1-RELATED PROTEIN KINASE REGULATORY SUBUNIT GAMMA-LIKE PV42A"/>
    <property type="match status" value="1"/>
</dbReference>
<dbReference type="InterPro" id="IPR046342">
    <property type="entry name" value="CBS_dom_sf"/>
</dbReference>
<protein>
    <recommendedName>
        <fullName evidence="4">CBS domain-containing protein</fullName>
    </recommendedName>
</protein>
<accession>D5AD52</accession>
<dbReference type="PANTHER" id="PTHR13780">
    <property type="entry name" value="AMP-ACTIVATED PROTEIN KINASE, GAMMA REGULATORY SUBUNIT"/>
    <property type="match status" value="1"/>
</dbReference>
<dbReference type="CDD" id="cd02205">
    <property type="entry name" value="CBS_pair_SF"/>
    <property type="match status" value="1"/>
</dbReference>
<dbReference type="PROSITE" id="PS51371">
    <property type="entry name" value="CBS"/>
    <property type="match status" value="1"/>
</dbReference>
<keyword evidence="2 3" id="KW-0129">CBS domain</keyword>
<proteinExistence type="evidence at transcript level"/>
<dbReference type="InterPro" id="IPR000644">
    <property type="entry name" value="CBS_dom"/>
</dbReference>
<dbReference type="InterPro" id="IPR050511">
    <property type="entry name" value="AMPK_gamma/SDS23_families"/>
</dbReference>
<organism evidence="5">
    <name type="scientific">Picea sitchensis</name>
    <name type="common">Sitka spruce</name>
    <name type="synonym">Pinus sitchensis</name>
    <dbReference type="NCBI Taxonomy" id="3332"/>
    <lineage>
        <taxon>Eukaryota</taxon>
        <taxon>Viridiplantae</taxon>
        <taxon>Streptophyta</taxon>
        <taxon>Embryophyta</taxon>
        <taxon>Tracheophyta</taxon>
        <taxon>Spermatophyta</taxon>
        <taxon>Pinopsida</taxon>
        <taxon>Pinidae</taxon>
        <taxon>Conifers I</taxon>
        <taxon>Pinales</taxon>
        <taxon>Pinaceae</taxon>
        <taxon>Picea</taxon>
    </lineage>
</organism>
<dbReference type="EMBL" id="BT124203">
    <property type="protein sequence ID" value="ADE77471.1"/>
    <property type="molecule type" value="mRNA"/>
</dbReference>
<evidence type="ECO:0000259" key="4">
    <source>
        <dbReference type="PROSITE" id="PS51371"/>
    </source>
</evidence>
<dbReference type="SUPFAM" id="SSF54631">
    <property type="entry name" value="CBS-domain pair"/>
    <property type="match status" value="2"/>
</dbReference>
<dbReference type="Gene3D" id="3.10.580.10">
    <property type="entry name" value="CBS-domain"/>
    <property type="match status" value="2"/>
</dbReference>
<dbReference type="GO" id="GO:0005634">
    <property type="term" value="C:nucleus"/>
    <property type="evidence" value="ECO:0007669"/>
    <property type="project" value="TreeGrafter"/>
</dbReference>
<dbReference type="AlphaFoldDB" id="D5AD52"/>
<feature type="domain" description="CBS" evidence="4">
    <location>
        <begin position="280"/>
        <end position="336"/>
    </location>
</feature>
<evidence type="ECO:0000256" key="1">
    <source>
        <dbReference type="ARBA" id="ARBA00022737"/>
    </source>
</evidence>
<name>D5AD52_PICSI</name>
<sequence>MAGVLEMTYIGDLVENKRFLIFAPKCATVEKVLKIMAENEITAIPVASSPEQQASMEGTTFFEGSSHFIGIVSMLDVVLHIGDNLDDCKNALQTPVSDLIGQTIESRALWTAGPHVKLIDGMECMSKGIHRFLVPIHEHNDEPSPHEATQFRLLTQTDVVSFILEHIDEMGPCVSRTIADLGLLHPNMAALSVPSNIALSSALRLMHRKPAFSSFAVVEAPREEDMDSSQEQQMGVTGGKLVGSLSVNCFRGMGVEELSWSLRPEMTVAGFLKMSAEKGFSRPLVRVRPTTPLGTAMAEAITNKVHRVWVTDEDGWLLGVVSFTDIISAARRGPTSFVHQQR</sequence>
<evidence type="ECO:0000256" key="3">
    <source>
        <dbReference type="PROSITE-ProRule" id="PRU00703"/>
    </source>
</evidence>
<evidence type="ECO:0000313" key="5">
    <source>
        <dbReference type="EMBL" id="ADE77471.1"/>
    </source>
</evidence>
<dbReference type="GO" id="GO:0005737">
    <property type="term" value="C:cytoplasm"/>
    <property type="evidence" value="ECO:0007669"/>
    <property type="project" value="TreeGrafter"/>
</dbReference>
<keyword evidence="1" id="KW-0677">Repeat</keyword>
<reference evidence="5" key="1">
    <citation type="submission" date="2010-04" db="EMBL/GenBank/DDBJ databases">
        <authorList>
            <person name="Reid K.E."/>
            <person name="Liao N."/>
            <person name="Chan S."/>
            <person name="Docking R."/>
            <person name="Taylor G."/>
            <person name="Moore R."/>
            <person name="Mayo M."/>
            <person name="Munro S."/>
            <person name="King J."/>
            <person name="Yanchuk A."/>
            <person name="Holt R."/>
            <person name="Jones S."/>
            <person name="Marra M."/>
            <person name="Ritland C.E."/>
            <person name="Ritland K."/>
            <person name="Bohlmann J."/>
        </authorList>
    </citation>
    <scope>NUCLEOTIDE SEQUENCE</scope>
    <source>
        <tissue evidence="5">Bud</tissue>
    </source>
</reference>
<dbReference type="SMART" id="SM00116">
    <property type="entry name" value="CBS"/>
    <property type="match status" value="1"/>
</dbReference>
<dbReference type="Pfam" id="PF00571">
    <property type="entry name" value="CBS"/>
    <property type="match status" value="1"/>
</dbReference>
<evidence type="ECO:0000256" key="2">
    <source>
        <dbReference type="ARBA" id="ARBA00023122"/>
    </source>
</evidence>